<evidence type="ECO:0000313" key="4">
    <source>
        <dbReference type="EMBL" id="THV48043.1"/>
    </source>
</evidence>
<proteinExistence type="predicted"/>
<evidence type="ECO:0000259" key="3">
    <source>
        <dbReference type="Pfam" id="PF05368"/>
    </source>
</evidence>
<dbReference type="InterPro" id="IPR008030">
    <property type="entry name" value="NmrA-like"/>
</dbReference>
<name>A0A4S8QS61_9HELO</name>
<dbReference type="PANTHER" id="PTHR47706">
    <property type="entry name" value="NMRA-LIKE FAMILY PROTEIN"/>
    <property type="match status" value="1"/>
</dbReference>
<dbReference type="Gene3D" id="3.90.25.10">
    <property type="entry name" value="UDP-galactose 4-epimerase, domain 1"/>
    <property type="match status" value="1"/>
</dbReference>
<evidence type="ECO:0000313" key="5">
    <source>
        <dbReference type="Proteomes" id="UP000308671"/>
    </source>
</evidence>
<dbReference type="OrthoDB" id="419598at2759"/>
<organism evidence="4 5">
    <name type="scientific">Botrytis galanthina</name>
    <dbReference type="NCBI Taxonomy" id="278940"/>
    <lineage>
        <taxon>Eukaryota</taxon>
        <taxon>Fungi</taxon>
        <taxon>Dikarya</taxon>
        <taxon>Ascomycota</taxon>
        <taxon>Pezizomycotina</taxon>
        <taxon>Leotiomycetes</taxon>
        <taxon>Helotiales</taxon>
        <taxon>Sclerotiniaceae</taxon>
        <taxon>Botrytis</taxon>
    </lineage>
</organism>
<sequence length="312" mass="34921">MSSTTIIAIAGFTGRMARLITSFILQDHPNAIIHGICRSASKVDENIRLNPRVRLFEASSTDISTIRAALAGTSVCICCYLGDSKLMIDGQKILIDACIAENVPRYIASDYTFDYRPLKLGDYPAKDPSKHVHRYLQEKEQTENIRGVHVLNGAFMEFVWSPLLGFVNAEEGKFRYYGTGDEQLEMTAMKDTAKFVAAVSMDPKAVGAVKYRGDSKSIKKLAHLYQEAFGVEPNIQRLGSLQDLHDNMTSVFKDNPRNGLAWIGLYGQYWMSNGQTLLGDTDNSRYPEVVPTTVEEFLKRHTKESLGKSTRF</sequence>
<dbReference type="SUPFAM" id="SSF51735">
    <property type="entry name" value="NAD(P)-binding Rossmann-fold domains"/>
    <property type="match status" value="1"/>
</dbReference>
<dbReference type="GO" id="GO:0016491">
    <property type="term" value="F:oxidoreductase activity"/>
    <property type="evidence" value="ECO:0007669"/>
    <property type="project" value="UniProtKB-KW"/>
</dbReference>
<dbReference type="Proteomes" id="UP000308671">
    <property type="component" value="Unassembled WGS sequence"/>
</dbReference>
<protein>
    <recommendedName>
        <fullName evidence="3">NmrA-like domain-containing protein</fullName>
    </recommendedName>
</protein>
<feature type="domain" description="NmrA-like" evidence="3">
    <location>
        <begin position="5"/>
        <end position="238"/>
    </location>
</feature>
<reference evidence="4 5" key="1">
    <citation type="submission" date="2017-12" db="EMBL/GenBank/DDBJ databases">
        <title>Comparative genomics of Botrytis spp.</title>
        <authorList>
            <person name="Valero-Jimenez C.A."/>
            <person name="Tapia P."/>
            <person name="Veloso J."/>
            <person name="Silva-Moreno E."/>
            <person name="Staats M."/>
            <person name="Valdes J.H."/>
            <person name="Van Kan J.A.L."/>
        </authorList>
    </citation>
    <scope>NUCLEOTIDE SEQUENCE [LARGE SCALE GENOMIC DNA]</scope>
    <source>
        <strain evidence="4 5">MUCL435</strain>
    </source>
</reference>
<gene>
    <name evidence="4" type="ORF">BGAL_0271g00090</name>
</gene>
<accession>A0A4S8QS61</accession>
<dbReference type="EMBL" id="PQXL01000271">
    <property type="protein sequence ID" value="THV48043.1"/>
    <property type="molecule type" value="Genomic_DNA"/>
</dbReference>
<dbReference type="PANTHER" id="PTHR47706:SF9">
    <property type="entry name" value="NMRA-LIKE DOMAIN-CONTAINING PROTEIN-RELATED"/>
    <property type="match status" value="1"/>
</dbReference>
<comment type="caution">
    <text evidence="4">The sequence shown here is derived from an EMBL/GenBank/DDBJ whole genome shotgun (WGS) entry which is preliminary data.</text>
</comment>
<dbReference type="AlphaFoldDB" id="A0A4S8QS61"/>
<keyword evidence="5" id="KW-1185">Reference proteome</keyword>
<dbReference type="InterPro" id="IPR036291">
    <property type="entry name" value="NAD(P)-bd_dom_sf"/>
</dbReference>
<evidence type="ECO:0000256" key="2">
    <source>
        <dbReference type="ARBA" id="ARBA00023002"/>
    </source>
</evidence>
<keyword evidence="2" id="KW-0560">Oxidoreductase</keyword>
<evidence type="ECO:0000256" key="1">
    <source>
        <dbReference type="ARBA" id="ARBA00022857"/>
    </source>
</evidence>
<dbReference type="Gene3D" id="3.40.50.720">
    <property type="entry name" value="NAD(P)-binding Rossmann-like Domain"/>
    <property type="match status" value="1"/>
</dbReference>
<dbReference type="InterPro" id="IPR051609">
    <property type="entry name" value="NmrA/Isoflavone_reductase-like"/>
</dbReference>
<keyword evidence="1" id="KW-0521">NADP</keyword>
<dbReference type="Pfam" id="PF05368">
    <property type="entry name" value="NmrA"/>
    <property type="match status" value="1"/>
</dbReference>